<evidence type="ECO:0000313" key="7">
    <source>
        <dbReference type="EMBL" id="KDR05976.1"/>
    </source>
</evidence>
<accession>A0A067QFA2</accession>
<dbReference type="eggNOG" id="KOG3599">
    <property type="taxonomic scope" value="Eukaryota"/>
</dbReference>
<feature type="domain" description="Polycystin cation channel PKD1/PKD2" evidence="6">
    <location>
        <begin position="1"/>
        <end position="137"/>
    </location>
</feature>
<keyword evidence="8" id="KW-1185">Reference proteome</keyword>
<protein>
    <submittedName>
        <fullName evidence="7">Polycystic kidney disease 2-like 1 protein</fullName>
    </submittedName>
</protein>
<comment type="subcellular location">
    <subcellularLocation>
        <location evidence="1">Membrane</location>
        <topology evidence="1">Multi-pass membrane protein</topology>
    </subcellularLocation>
</comment>
<evidence type="ECO:0000313" key="8">
    <source>
        <dbReference type="Proteomes" id="UP000027135"/>
    </source>
</evidence>
<dbReference type="InterPro" id="IPR013122">
    <property type="entry name" value="PKD1_2_channel"/>
</dbReference>
<evidence type="ECO:0000256" key="4">
    <source>
        <dbReference type="ARBA" id="ARBA00023136"/>
    </source>
</evidence>
<dbReference type="GO" id="GO:0016020">
    <property type="term" value="C:membrane"/>
    <property type="evidence" value="ECO:0007669"/>
    <property type="project" value="UniProtKB-SubCell"/>
</dbReference>
<dbReference type="InParanoid" id="A0A067QFA2"/>
<evidence type="ECO:0000256" key="3">
    <source>
        <dbReference type="ARBA" id="ARBA00022989"/>
    </source>
</evidence>
<dbReference type="Pfam" id="PF08016">
    <property type="entry name" value="PKD_channel"/>
    <property type="match status" value="1"/>
</dbReference>
<feature type="transmembrane region" description="Helical" evidence="5">
    <location>
        <begin position="32"/>
        <end position="54"/>
    </location>
</feature>
<keyword evidence="3 5" id="KW-1133">Transmembrane helix</keyword>
<name>A0A067QFA2_ZOONE</name>
<dbReference type="OrthoDB" id="444119at2759"/>
<dbReference type="EMBL" id="KK853608">
    <property type="protein sequence ID" value="KDR05976.1"/>
    <property type="molecule type" value="Genomic_DNA"/>
</dbReference>
<keyword evidence="2 5" id="KW-0812">Transmembrane</keyword>
<evidence type="ECO:0000259" key="6">
    <source>
        <dbReference type="Pfam" id="PF08016"/>
    </source>
</evidence>
<proteinExistence type="predicted"/>
<dbReference type="AlphaFoldDB" id="A0A067QFA2"/>
<reference evidence="7 8" key="1">
    <citation type="journal article" date="2014" name="Nat. Commun.">
        <title>Molecular traces of alternative social organization in a termite genome.</title>
        <authorList>
            <person name="Terrapon N."/>
            <person name="Li C."/>
            <person name="Robertson H.M."/>
            <person name="Ji L."/>
            <person name="Meng X."/>
            <person name="Booth W."/>
            <person name="Chen Z."/>
            <person name="Childers C.P."/>
            <person name="Glastad K.M."/>
            <person name="Gokhale K."/>
            <person name="Gowin J."/>
            <person name="Gronenberg W."/>
            <person name="Hermansen R.A."/>
            <person name="Hu H."/>
            <person name="Hunt B.G."/>
            <person name="Huylmans A.K."/>
            <person name="Khalil S.M."/>
            <person name="Mitchell R.D."/>
            <person name="Munoz-Torres M.C."/>
            <person name="Mustard J.A."/>
            <person name="Pan H."/>
            <person name="Reese J.T."/>
            <person name="Scharf M.E."/>
            <person name="Sun F."/>
            <person name="Vogel H."/>
            <person name="Xiao J."/>
            <person name="Yang W."/>
            <person name="Yang Z."/>
            <person name="Yang Z."/>
            <person name="Zhou J."/>
            <person name="Zhu J."/>
            <person name="Brent C.S."/>
            <person name="Elsik C.G."/>
            <person name="Goodisman M.A."/>
            <person name="Liberles D.A."/>
            <person name="Roe R.M."/>
            <person name="Vargo E.L."/>
            <person name="Vilcinskas A."/>
            <person name="Wang J."/>
            <person name="Bornberg-Bauer E."/>
            <person name="Korb J."/>
            <person name="Zhang G."/>
            <person name="Liebig J."/>
        </authorList>
    </citation>
    <scope>NUCLEOTIDE SEQUENCE [LARGE SCALE GENOMIC DNA]</scope>
    <source>
        <tissue evidence="7">Whole organism</tissue>
    </source>
</reference>
<gene>
    <name evidence="7" type="ORF">L798_04670</name>
</gene>
<feature type="transmembrane region" description="Helical" evidence="5">
    <location>
        <begin position="108"/>
        <end position="133"/>
    </location>
</feature>
<dbReference type="Proteomes" id="UP000027135">
    <property type="component" value="Unassembled WGS sequence"/>
</dbReference>
<organism evidence="7 8">
    <name type="scientific">Zootermopsis nevadensis</name>
    <name type="common">Dampwood termite</name>
    <dbReference type="NCBI Taxonomy" id="136037"/>
    <lineage>
        <taxon>Eukaryota</taxon>
        <taxon>Metazoa</taxon>
        <taxon>Ecdysozoa</taxon>
        <taxon>Arthropoda</taxon>
        <taxon>Hexapoda</taxon>
        <taxon>Insecta</taxon>
        <taxon>Pterygota</taxon>
        <taxon>Neoptera</taxon>
        <taxon>Polyneoptera</taxon>
        <taxon>Dictyoptera</taxon>
        <taxon>Blattodea</taxon>
        <taxon>Blattoidea</taxon>
        <taxon>Termitoidae</taxon>
        <taxon>Termopsidae</taxon>
        <taxon>Zootermopsis</taxon>
    </lineage>
</organism>
<evidence type="ECO:0000256" key="5">
    <source>
        <dbReference type="SAM" id="Phobius"/>
    </source>
</evidence>
<feature type="transmembrane region" description="Helical" evidence="5">
    <location>
        <begin position="75"/>
        <end position="96"/>
    </location>
</feature>
<evidence type="ECO:0000256" key="1">
    <source>
        <dbReference type="ARBA" id="ARBA00004141"/>
    </source>
</evidence>
<evidence type="ECO:0000256" key="2">
    <source>
        <dbReference type="ARBA" id="ARBA00022692"/>
    </source>
</evidence>
<keyword evidence="4 5" id="KW-0472">Membrane</keyword>
<sequence>MFVAFIFFYTVKKRVDVVVFKRKYVDSVWNGFGLAILMLGYGIICFRIYSYVVIEPQIMQHIFGKKFSNFDSFALYQEIYNFGAVILFTFTWPIIFKYGGLSDFMFKFVGLLVKQCIEIFKILFIFFIIIATYNRTISLL</sequence>